<name>A0A261G4C5_9BIFI</name>
<accession>A0A261G4C5</accession>
<keyword evidence="2" id="KW-1185">Reference proteome</keyword>
<dbReference type="SUPFAM" id="SSF52980">
    <property type="entry name" value="Restriction endonuclease-like"/>
    <property type="match status" value="1"/>
</dbReference>
<proteinExistence type="predicted"/>
<evidence type="ECO:0000313" key="1">
    <source>
        <dbReference type="EMBL" id="OZG66260.1"/>
    </source>
</evidence>
<dbReference type="AlphaFoldDB" id="A0A261G4C5"/>
<dbReference type="Proteomes" id="UP000216074">
    <property type="component" value="Unassembled WGS sequence"/>
</dbReference>
<reference evidence="1 2" key="1">
    <citation type="journal article" date="2017" name="BMC Genomics">
        <title>Comparative genomic and phylogenomic analyses of the Bifidobacteriaceae family.</title>
        <authorList>
            <person name="Lugli G.A."/>
            <person name="Milani C."/>
            <person name="Turroni F."/>
            <person name="Duranti S."/>
            <person name="Mancabelli L."/>
            <person name="Mangifesta M."/>
            <person name="Ferrario C."/>
            <person name="Modesto M."/>
            <person name="Mattarelli P."/>
            <person name="Jiri K."/>
            <person name="van Sinderen D."/>
            <person name="Ventura M."/>
        </authorList>
    </citation>
    <scope>NUCLEOTIDE SEQUENCE [LARGE SCALE GENOMIC DNA]</scope>
    <source>
        <strain evidence="1 2">DSM 100202</strain>
    </source>
</reference>
<evidence type="ECO:0008006" key="3">
    <source>
        <dbReference type="Google" id="ProtNLM"/>
    </source>
</evidence>
<comment type="caution">
    <text evidence="1">The sequence shown here is derived from an EMBL/GenBank/DDBJ whole genome shotgun (WGS) entry which is preliminary data.</text>
</comment>
<gene>
    <name evidence="1" type="ORF">BHAP_0428</name>
</gene>
<protein>
    <recommendedName>
        <fullName evidence="3">DUF559 domain-containing protein</fullName>
    </recommendedName>
</protein>
<dbReference type="Gene3D" id="3.40.960.10">
    <property type="entry name" value="VSR Endonuclease"/>
    <property type="match status" value="1"/>
</dbReference>
<dbReference type="InterPro" id="IPR011335">
    <property type="entry name" value="Restrct_endonuc-II-like"/>
</dbReference>
<dbReference type="EMBL" id="MWWY01000006">
    <property type="protein sequence ID" value="OZG66260.1"/>
    <property type="molecule type" value="Genomic_DNA"/>
</dbReference>
<evidence type="ECO:0000313" key="2">
    <source>
        <dbReference type="Proteomes" id="UP000216074"/>
    </source>
</evidence>
<organism evidence="1 2">
    <name type="scientific">Bifidobacterium hapali</name>
    <dbReference type="NCBI Taxonomy" id="1630172"/>
    <lineage>
        <taxon>Bacteria</taxon>
        <taxon>Bacillati</taxon>
        <taxon>Actinomycetota</taxon>
        <taxon>Actinomycetes</taxon>
        <taxon>Bifidobacteriales</taxon>
        <taxon>Bifidobacteriaceae</taxon>
        <taxon>Bifidobacterium</taxon>
    </lineage>
</organism>
<sequence length="281" mass="32122">MLYSLAMSSFTHQQIIANRREERQRCNDAAARTNAPLRIGYINALRYWGAPVPQHCALSLDSIHACVPKPNIRKRVQGVIFHTFSGKEDYRKQDYERFWVCAPAMAWAQMARHATIEDLAIIGAALMRRDRRDKVATKTDLERYIDDSPRFAGRAACLAALPYIREDTDSPPETVLLMLLTKSGLGCPTPNYRVEVDGGYRLLDLAYPDCNVGFDYQGAYHADPAQMRADAARFNQLHHQRWTIMQVTADDLRTDESRQRLLSMIIDVVTRQRHLAALRML</sequence>